<dbReference type="Gene3D" id="4.10.60.10">
    <property type="entry name" value="Zinc finger, CCHC-type"/>
    <property type="match status" value="1"/>
</dbReference>
<feature type="region of interest" description="Disordered" evidence="4">
    <location>
        <begin position="1391"/>
        <end position="1429"/>
    </location>
</feature>
<feature type="compositionally biased region" description="Polar residues" evidence="4">
    <location>
        <begin position="1412"/>
        <end position="1429"/>
    </location>
</feature>
<dbReference type="Gene3D" id="1.25.40.10">
    <property type="entry name" value="Tetratricopeptide repeat domain"/>
    <property type="match status" value="1"/>
</dbReference>
<evidence type="ECO:0000256" key="2">
    <source>
        <dbReference type="ARBA" id="ARBA00023128"/>
    </source>
</evidence>
<organism evidence="6 7">
    <name type="scientific">Chaetomium globosum (strain ATCC 6205 / CBS 148.51 / DSM 1962 / NBRC 6347 / NRRL 1970)</name>
    <name type="common">Soil fungus</name>
    <dbReference type="NCBI Taxonomy" id="306901"/>
    <lineage>
        <taxon>Eukaryota</taxon>
        <taxon>Fungi</taxon>
        <taxon>Dikarya</taxon>
        <taxon>Ascomycota</taxon>
        <taxon>Pezizomycotina</taxon>
        <taxon>Sordariomycetes</taxon>
        <taxon>Sordariomycetidae</taxon>
        <taxon>Sordariales</taxon>
        <taxon>Chaetomiaceae</taxon>
        <taxon>Chaetomium</taxon>
    </lineage>
</organism>
<dbReference type="PROSITE" id="PS50878">
    <property type="entry name" value="RT_POL"/>
    <property type="match status" value="1"/>
</dbReference>
<dbReference type="InterPro" id="IPR036875">
    <property type="entry name" value="Znf_CCHC_sf"/>
</dbReference>
<dbReference type="Pfam" id="PF00078">
    <property type="entry name" value="RVT_1"/>
    <property type="match status" value="1"/>
</dbReference>
<dbReference type="SUPFAM" id="SSF48452">
    <property type="entry name" value="TPR-like"/>
    <property type="match status" value="1"/>
</dbReference>
<dbReference type="RefSeq" id="XP_001224151.1">
    <property type="nucleotide sequence ID" value="XM_001224150.1"/>
</dbReference>
<dbReference type="PANTHER" id="PTHR33481">
    <property type="entry name" value="REVERSE TRANSCRIPTASE"/>
    <property type="match status" value="1"/>
</dbReference>
<dbReference type="Gene3D" id="3.60.10.10">
    <property type="entry name" value="Endonuclease/exonuclease/phosphatase"/>
    <property type="match status" value="1"/>
</dbReference>
<dbReference type="InterPro" id="IPR036691">
    <property type="entry name" value="Endo/exonu/phosph_ase_sf"/>
</dbReference>
<dbReference type="GO" id="GO:0003676">
    <property type="term" value="F:nucleic acid binding"/>
    <property type="evidence" value="ECO:0007669"/>
    <property type="project" value="InterPro"/>
</dbReference>
<keyword evidence="7" id="KW-1185">Reference proteome</keyword>
<accession>Q2GZV9</accession>
<dbReference type="VEuPathDB" id="FungiDB:CHGG_04937"/>
<comment type="subcellular location">
    <subcellularLocation>
        <location evidence="1">Mitochondrion</location>
    </subcellularLocation>
</comment>
<dbReference type="GO" id="GO:0003824">
    <property type="term" value="F:catalytic activity"/>
    <property type="evidence" value="ECO:0007669"/>
    <property type="project" value="InterPro"/>
</dbReference>
<dbReference type="Gene3D" id="3.30.420.10">
    <property type="entry name" value="Ribonuclease H-like superfamily/Ribonuclease H"/>
    <property type="match status" value="1"/>
</dbReference>
<dbReference type="Proteomes" id="UP000001056">
    <property type="component" value="Unassembled WGS sequence"/>
</dbReference>
<dbReference type="InterPro" id="IPR036397">
    <property type="entry name" value="RNaseH_sf"/>
</dbReference>
<dbReference type="InterPro" id="IPR005135">
    <property type="entry name" value="Endo/exonuclease/phosphatase"/>
</dbReference>
<dbReference type="GO" id="GO:0005739">
    <property type="term" value="C:mitochondrion"/>
    <property type="evidence" value="ECO:0007669"/>
    <property type="project" value="UniProtKB-SubCell"/>
</dbReference>
<dbReference type="OrthoDB" id="4368687at2759"/>
<feature type="coiled-coil region" evidence="3">
    <location>
        <begin position="1359"/>
        <end position="1390"/>
    </location>
</feature>
<evidence type="ECO:0000256" key="3">
    <source>
        <dbReference type="SAM" id="Coils"/>
    </source>
</evidence>
<evidence type="ECO:0000256" key="1">
    <source>
        <dbReference type="ARBA" id="ARBA00004173"/>
    </source>
</evidence>
<gene>
    <name evidence="6" type="ORF">CHGG_04937</name>
</gene>
<dbReference type="InterPro" id="IPR000477">
    <property type="entry name" value="RT_dom"/>
</dbReference>
<evidence type="ECO:0000259" key="5">
    <source>
        <dbReference type="PROSITE" id="PS50878"/>
    </source>
</evidence>
<evidence type="ECO:0000313" key="6">
    <source>
        <dbReference type="EMBL" id="EAQ88318.1"/>
    </source>
</evidence>
<dbReference type="SUPFAM" id="SSF56219">
    <property type="entry name" value="DNase I-like"/>
    <property type="match status" value="1"/>
</dbReference>
<dbReference type="GeneID" id="4391766"/>
<sequence>MSCSSSLRHQSRPALPWTKSIRPIVAEYLDFSYQAESVLLMTSEGQYPHGFERKSSPQNSLSAPVKENASVLSHLSMEFGRERLRERTATFLKAIQVHHTKFAFPDPASDRLFQSHYRHIHHIENDCKCQPHDEDSDQVCKEAMESACDKLGCDDSYLIERERVAARLEAAASGAEPDDDVFQPAIYVGEVATGDTVMKSGVGRDTIAKRENVIAFEMEAAGIWEQVPCLVVKAVCDYADSHKNKSWQTYAAATAAAAAKGIAMLHTPTDKAIRRAIDTSRPKSILPFMPDPHFVGGSDIFTWLSDMSRRGGERVALVGLGGIGKSQLAIQFAHAIRNKSHVFWVNASTWKTLESSCHDIAERLGLTTSGWGKLTTDTLRKIGNWLGREENGRWTVILDNFDDASILPADDPHLTQLLPQTSHGFVLITSRTSTAADKLTGSSFENLRQVPPMGEEEALELFQSKISNRNAFVEREARELVNLLGCVPLAISQATAHINRPAARISVGGYADTLRGGDVQKSMKLLSSEYQERRRYAGASNAILTTWMATLDKIQREQPRATELLSLMSFFDPRSIPVRFLKSAYNYNARSLPAAKYSDALSLTRVKAKSWEVWHKGTNHWNMVPDYNSRLWAEWVKMEPGAKYHGKFQLPLGAFAVAAENKRLAKVEAKGIVFPFTLLGHAQTYNDDDSDSANDTTDASTDEKLATDLETLMGYSLVTPSTVEGVLKMHPLVRTCTHMWLTRAGQLTQWKKRSMLAMTVCREGPDSSLGIHIEPLLKDEPGPDDAFGAHVWVILADRMWRAKAGSVDADGKLLDRMIAVADKAMGPHHSVTLRCLANRAEYLYEQEKYDEATTLCEDICERAAKVSYVGLDAVYRSMSVHALVLQKRGRFAEGEKEIRTMMEQINKVYVEGDDRTLGYLVRHVNAMMQADMFQEAGDLAVKLIREYWVNKNGNGPIRTAIRVMGSEMSSGVRGKKGEEVDELLRRIVEAVESVPETCRVFPDYACDPFHITRFRWLRGQGREEEGQAALDRGMELIANEIPLPSLEPPGLAEDFLEARDQDEETRQSMLREVIKNLDSRSGEAFYESIANLVRRLYMQDRTHEGTMLLDAAIGRIEVSRGPEAKEVKRLTETKEDLQSWQEFREKSICCLRGGARALHMYTEEAYEKDRRVEEQAPTDWHPGGKKSQTPSVGADCLGPLRVGGTSIRKIRERFIGERRSRPGSFCESRAALPRDCKMAAEAQPQIVVEVADQPPSPRRPSRALKPSAKAREAMQSLEDVATTSRRAASETTRAVTTRGARASGILYGANSRIETGKSGIQMLLEAINEQRDEMYRMITEQRNTIGELREVICKQHDAIQELHRQLADTRTQLSEELRQARDQIDTLQRHPVAMASSQPSARGSYAEVARTPPSSQPSGVRTLSSRNTTPSSFTDTLFCTIDTSRVEEKEKGNVQVADIRKAIETEARAQESMGDWRCAAVVKEARNPDRVRVICRDEGEVQLVKEAAVKISVPGVRVLRDQLYPVRVDNANRTAVLDADGNILPGAAEALGTENDVNIAKIAWLSRKDTSKAYGSMVVYVTKGSEARRLLDGRYFHLAGESAYTTVFAPREGPIQCYRCQEIGHKAFACKKPQRCGRCAEQGHHHKTCQSVVLKCVLCRGPHESFSKNCRQSLLNDEGLKDFAVLAISEPYARLIEGSVTTVPMSHHNWTKLIPTTRRETTWPIRSMLWVRSDIEVEQIPVPSADLTAARIRLPDRAVLMVSVYVEGGSDEALEDAMREIDRLIRRFRNGTGTRTDIILAGDFNRHDQLWGGDDVSPRRQGEGDRIINLMDEHSLCSLLPRGTKTWQSGDIESTIDLVLASAELADQLLRCTIHPCDHGSDHRAIETAFDTTVEDRPSETRFLFKNAPWAEIRTRVAANLERIPWDGNVQQQTDRLMAAVTEAVYGLTPKAKPSPYAKRWWTTDLTRLRQTYTFWRNQGRSRRRIGQTAPELEQRARMAAKEYHDAIRRQKSSHWNDFLADDANIWQATKYLQTGSGTMGDKIPPLVRPDGSITEGKAEQAQELLTAFFPPLPARIEDEGQRPQRAPVHMPDLTMEEIEQKVLSAKPWKAPGEDGLPAMVWRQLWPVVKDRVLHLFRTSLRDGDIPSQWRNAKIIPLKKPGKSEYTLAKSWRPISLLSTLGKILEAVIAERLSHAVETCGLLPANHFGARKRRSTEQALLLLQEHIYKAWRARKVLSLISFDVKGAYNGVFKDRLLQRLKARGIPESLVKWIDAFCSKRTATIAVNGFTSGRQELPQAGLPQGSPLSPVLFLFFNADLVQHKIDANGGAIAFVDDYTAWVTGPSAESNRTGIQAIIDKALDWEKRSGAQFEGEKTAIIHFTRNMERFSEQPFSVKGEVVKPKESAKILGVVMDRELRYKQHIARTAAKGLAAALALKRLKMLSPRTARQLFVATVAPVMDYAANVWMHACGEKALSWLNRAQKIGALAITGAFRTAATAVVEAEASIYPVRERHAQAAASLWINIHTLPGTHPLAMKKVRTTVRFVSPLQKIARVAEGVRVDRMETIQEYAVPPWVPRLRPTLEADRGKAAEMVNKISGIVIATSSSVKKGIVGMGGLARDTLFNRTSETVTNYAVVLGTREEQNPYTAELAAIAMALEKLPASICHRRITVITRNQSALAAVGQPRQQSGQSIIRQIYDLARLHRQRGNSVNFLWIPAEIDFALGSDAKAAAQRASKQGRTPDSQIPQAKSTAMRLAMERQRATRVLPVGVGKFSKAMDAALPGKHTRDLYDKLKRREACVLAQLRTGMARLNGFLSRIGAVESDLCACGQARESVEHFLFRCVRWTALREDMLQCTVARRGSLSFYLGGKAPSDTRHWSPDMKAVRATIKYAMATGRLELNEEESLNQSQ</sequence>
<dbReference type="Pfam" id="PF14529">
    <property type="entry name" value="Exo_endo_phos_2"/>
    <property type="match status" value="1"/>
</dbReference>
<feature type="domain" description="Reverse transcriptase" evidence="5">
    <location>
        <begin position="2139"/>
        <end position="2400"/>
    </location>
</feature>
<dbReference type="SUPFAM" id="SSF53167">
    <property type="entry name" value="Purine and uridine phosphorylases"/>
    <property type="match status" value="1"/>
</dbReference>
<dbReference type="Pfam" id="PF00931">
    <property type="entry name" value="NB-ARC"/>
    <property type="match status" value="1"/>
</dbReference>
<dbReference type="InParanoid" id="Q2GZV9"/>
<feature type="region of interest" description="Disordered" evidence="4">
    <location>
        <begin position="1169"/>
        <end position="1198"/>
    </location>
</feature>
<dbReference type="SUPFAM" id="SSF57756">
    <property type="entry name" value="Retrovirus zinc finger-like domains"/>
    <property type="match status" value="1"/>
</dbReference>
<reference evidence="7" key="1">
    <citation type="journal article" date="2015" name="Genome Announc.">
        <title>Draft genome sequence of the cellulolytic fungus Chaetomium globosum.</title>
        <authorList>
            <person name="Cuomo C.A."/>
            <person name="Untereiner W.A."/>
            <person name="Ma L.-J."/>
            <person name="Grabherr M."/>
            <person name="Birren B.W."/>
        </authorList>
    </citation>
    <scope>NUCLEOTIDE SEQUENCE [LARGE SCALE GENOMIC DNA]</scope>
    <source>
        <strain evidence="7">ATCC 6205 / CBS 148.51 / DSM 1962 / NBRC 6347 / NRRL 1970</strain>
    </source>
</reference>
<keyword evidence="2" id="KW-0496">Mitochondrion</keyword>
<dbReference type="SUPFAM" id="SSF53098">
    <property type="entry name" value="Ribonuclease H-like"/>
    <property type="match status" value="1"/>
</dbReference>
<evidence type="ECO:0000313" key="7">
    <source>
        <dbReference type="Proteomes" id="UP000001056"/>
    </source>
</evidence>
<dbReference type="SUPFAM" id="SSF52540">
    <property type="entry name" value="P-loop containing nucleoside triphosphate hydrolases"/>
    <property type="match status" value="1"/>
</dbReference>
<dbReference type="InterPro" id="IPR011990">
    <property type="entry name" value="TPR-like_helical_dom_sf"/>
</dbReference>
<dbReference type="InterPro" id="IPR012337">
    <property type="entry name" value="RNaseH-like_sf"/>
</dbReference>
<evidence type="ECO:0000256" key="4">
    <source>
        <dbReference type="SAM" id="MobiDB-lite"/>
    </source>
</evidence>
<dbReference type="CDD" id="cd01650">
    <property type="entry name" value="RT_nLTR_like"/>
    <property type="match status" value="1"/>
</dbReference>
<dbReference type="InterPro" id="IPR035994">
    <property type="entry name" value="Nucleoside_phosphorylase_sf"/>
</dbReference>
<dbReference type="GO" id="GO:0008270">
    <property type="term" value="F:zinc ion binding"/>
    <property type="evidence" value="ECO:0007669"/>
    <property type="project" value="InterPro"/>
</dbReference>
<name>Q2GZV9_CHAGB</name>
<dbReference type="Gene3D" id="3.40.50.1580">
    <property type="entry name" value="Nucleoside phosphorylase domain"/>
    <property type="match status" value="1"/>
</dbReference>
<dbReference type="InterPro" id="IPR002182">
    <property type="entry name" value="NB-ARC"/>
</dbReference>
<dbReference type="PANTHER" id="PTHR33481:SF1">
    <property type="entry name" value="ENDONUCLEASE_EXONUCLEASE_PHOSPHATASE DOMAIN-CONTAINING PROTEIN-RELATED"/>
    <property type="match status" value="1"/>
</dbReference>
<dbReference type="SUPFAM" id="SSF56672">
    <property type="entry name" value="DNA/RNA polymerases"/>
    <property type="match status" value="1"/>
</dbReference>
<protein>
    <recommendedName>
        <fullName evidence="5">Reverse transcriptase domain-containing protein</fullName>
    </recommendedName>
</protein>
<dbReference type="Gene3D" id="3.40.50.300">
    <property type="entry name" value="P-loop containing nucleotide triphosphate hydrolases"/>
    <property type="match status" value="1"/>
</dbReference>
<proteinExistence type="predicted"/>
<dbReference type="GO" id="GO:0009116">
    <property type="term" value="P:nucleoside metabolic process"/>
    <property type="evidence" value="ECO:0007669"/>
    <property type="project" value="InterPro"/>
</dbReference>
<dbReference type="GO" id="GO:0043531">
    <property type="term" value="F:ADP binding"/>
    <property type="evidence" value="ECO:0007669"/>
    <property type="project" value="InterPro"/>
</dbReference>
<dbReference type="HOGENOM" id="CLU_226419_0_0_1"/>
<dbReference type="EMBL" id="CH408032">
    <property type="protein sequence ID" value="EAQ88318.1"/>
    <property type="molecule type" value="Genomic_DNA"/>
</dbReference>
<dbReference type="InterPro" id="IPR027417">
    <property type="entry name" value="P-loop_NTPase"/>
</dbReference>
<keyword evidence="3" id="KW-0175">Coiled coil</keyword>
<dbReference type="InterPro" id="IPR043502">
    <property type="entry name" value="DNA/RNA_pol_sf"/>
</dbReference>
<dbReference type="eggNOG" id="KOG1075">
    <property type="taxonomic scope" value="Eukaryota"/>
</dbReference>